<dbReference type="EMBL" id="JACHOO010000001">
    <property type="protein sequence ID" value="MBB5751336.1"/>
    <property type="molecule type" value="Genomic_DNA"/>
</dbReference>
<protein>
    <submittedName>
        <fullName evidence="1">Putative RNase H-like HicB family nuclease</fullName>
    </submittedName>
</protein>
<dbReference type="Proteomes" id="UP000523821">
    <property type="component" value="Unassembled WGS sequence"/>
</dbReference>
<gene>
    <name evidence="1" type="ORF">GGQ63_000379</name>
</gene>
<sequence>MPQSTTKTEIPIETAPARRKDRVAYVSYRALFTPAPEPGFVLGSFPDLPEALVKAAGEAEAREQANLTLAETLRARLSSRQPLFPGLPIEDGELIPVDPVIIAKLALIAAFEQSSITPSELARRMGASERDARSALDPLEPTPLTVMGVAIAAIGEALDH</sequence>
<evidence type="ECO:0000313" key="2">
    <source>
        <dbReference type="Proteomes" id="UP000523821"/>
    </source>
</evidence>
<dbReference type="RefSeq" id="WP_183851909.1">
    <property type="nucleotide sequence ID" value="NZ_JACHOO010000001.1"/>
</dbReference>
<evidence type="ECO:0000313" key="1">
    <source>
        <dbReference type="EMBL" id="MBB5751336.1"/>
    </source>
</evidence>
<dbReference type="AlphaFoldDB" id="A0A7W9CTG2"/>
<proteinExistence type="predicted"/>
<keyword evidence="2" id="KW-1185">Reference proteome</keyword>
<name>A0A7W9CTG2_9HYPH</name>
<organism evidence="1 2">
    <name type="scientific">Prosthecomicrobium pneumaticum</name>
    <dbReference type="NCBI Taxonomy" id="81895"/>
    <lineage>
        <taxon>Bacteria</taxon>
        <taxon>Pseudomonadati</taxon>
        <taxon>Pseudomonadota</taxon>
        <taxon>Alphaproteobacteria</taxon>
        <taxon>Hyphomicrobiales</taxon>
        <taxon>Kaistiaceae</taxon>
        <taxon>Prosthecomicrobium</taxon>
    </lineage>
</organism>
<accession>A0A7W9CTG2</accession>
<reference evidence="1 2" key="1">
    <citation type="submission" date="2020-08" db="EMBL/GenBank/DDBJ databases">
        <title>Genomic Encyclopedia of Type Strains, Phase IV (KMG-IV): sequencing the most valuable type-strain genomes for metagenomic binning, comparative biology and taxonomic classification.</title>
        <authorList>
            <person name="Goeker M."/>
        </authorList>
    </citation>
    <scope>NUCLEOTIDE SEQUENCE [LARGE SCALE GENOMIC DNA]</scope>
    <source>
        <strain evidence="1 2">DSM 16268</strain>
    </source>
</reference>
<comment type="caution">
    <text evidence="1">The sequence shown here is derived from an EMBL/GenBank/DDBJ whole genome shotgun (WGS) entry which is preliminary data.</text>
</comment>